<dbReference type="Pfam" id="PF02770">
    <property type="entry name" value="Acyl-CoA_dh_M"/>
    <property type="match status" value="1"/>
</dbReference>
<feature type="domain" description="Acyl-CoA dehydrogenase/oxidase N-terminal" evidence="8">
    <location>
        <begin position="74"/>
        <end position="183"/>
    </location>
</feature>
<evidence type="ECO:0000313" key="9">
    <source>
        <dbReference type="EMBL" id="KAA1376611.1"/>
    </source>
</evidence>
<comment type="cofactor">
    <cofactor evidence="1 5">
        <name>FAD</name>
        <dbReference type="ChEBI" id="CHEBI:57692"/>
    </cofactor>
</comment>
<dbReference type="Gene3D" id="1.10.540.10">
    <property type="entry name" value="Acyl-CoA dehydrogenase/oxidase, N-terminal domain"/>
    <property type="match status" value="1"/>
</dbReference>
<dbReference type="Proteomes" id="UP001515100">
    <property type="component" value="Unassembled WGS sequence"/>
</dbReference>
<name>A0A641ALA2_9ACTN</name>
<keyword evidence="3 5" id="KW-0285">Flavoprotein</keyword>
<dbReference type="PANTHER" id="PTHR43884:SF12">
    <property type="entry name" value="ISOVALERYL-COA DEHYDROGENASE, MITOCHONDRIAL-RELATED"/>
    <property type="match status" value="1"/>
</dbReference>
<evidence type="ECO:0000259" key="7">
    <source>
        <dbReference type="Pfam" id="PF02770"/>
    </source>
</evidence>
<keyword evidence="5" id="KW-0560">Oxidoreductase</keyword>
<dbReference type="Pfam" id="PF00441">
    <property type="entry name" value="Acyl-CoA_dh_1"/>
    <property type="match status" value="1"/>
</dbReference>
<keyword evidence="10" id="KW-1185">Reference proteome</keyword>
<dbReference type="InterPro" id="IPR006089">
    <property type="entry name" value="Acyl-CoA_DH_CS"/>
</dbReference>
<comment type="similarity">
    <text evidence="2 5">Belongs to the acyl-CoA dehydrogenase family.</text>
</comment>
<evidence type="ECO:0000259" key="8">
    <source>
        <dbReference type="Pfam" id="PF02771"/>
    </source>
</evidence>
<accession>A0A641ALA2</accession>
<evidence type="ECO:0000256" key="1">
    <source>
        <dbReference type="ARBA" id="ARBA00001974"/>
    </source>
</evidence>
<dbReference type="AlphaFoldDB" id="A0A641ALA2"/>
<dbReference type="InterPro" id="IPR009075">
    <property type="entry name" value="AcylCo_DH/oxidase_C"/>
</dbReference>
<evidence type="ECO:0000256" key="4">
    <source>
        <dbReference type="ARBA" id="ARBA00022827"/>
    </source>
</evidence>
<dbReference type="SUPFAM" id="SSF47203">
    <property type="entry name" value="Acyl-CoA dehydrogenase C-terminal domain-like"/>
    <property type="match status" value="1"/>
</dbReference>
<feature type="domain" description="Acyl-CoA oxidase/dehydrogenase middle" evidence="7">
    <location>
        <begin position="192"/>
        <end position="282"/>
    </location>
</feature>
<dbReference type="InterPro" id="IPR009100">
    <property type="entry name" value="AcylCoA_DH/oxidase_NM_dom_sf"/>
</dbReference>
<organism evidence="9 10">
    <name type="scientific">Aeromicrobium fastidiosum</name>
    <dbReference type="NCBI Taxonomy" id="52699"/>
    <lineage>
        <taxon>Bacteria</taxon>
        <taxon>Bacillati</taxon>
        <taxon>Actinomycetota</taxon>
        <taxon>Actinomycetes</taxon>
        <taxon>Propionibacteriales</taxon>
        <taxon>Nocardioidaceae</taxon>
        <taxon>Aeromicrobium</taxon>
    </lineage>
</organism>
<dbReference type="OrthoDB" id="142556at2"/>
<evidence type="ECO:0000256" key="2">
    <source>
        <dbReference type="ARBA" id="ARBA00009347"/>
    </source>
</evidence>
<dbReference type="Gene3D" id="2.40.110.10">
    <property type="entry name" value="Butyryl-CoA Dehydrogenase, subunit A, domain 2"/>
    <property type="match status" value="1"/>
</dbReference>
<dbReference type="PROSITE" id="PS00073">
    <property type="entry name" value="ACYL_COA_DH_2"/>
    <property type="match status" value="1"/>
</dbReference>
<evidence type="ECO:0000256" key="3">
    <source>
        <dbReference type="ARBA" id="ARBA00022630"/>
    </source>
</evidence>
<proteinExistence type="inferred from homology"/>
<feature type="domain" description="Acyl-CoA dehydrogenase/oxidase C-terminal" evidence="6">
    <location>
        <begin position="300"/>
        <end position="428"/>
    </location>
</feature>
<dbReference type="InterPro" id="IPR013786">
    <property type="entry name" value="AcylCoA_DH/ox_N"/>
</dbReference>
<comment type="caution">
    <text evidence="9">The sequence shown here is derived from an EMBL/GenBank/DDBJ whole genome shotgun (WGS) entry which is preliminary data.</text>
</comment>
<dbReference type="Pfam" id="PF02771">
    <property type="entry name" value="Acyl-CoA_dh_N"/>
    <property type="match status" value="1"/>
</dbReference>
<dbReference type="InterPro" id="IPR046373">
    <property type="entry name" value="Acyl-CoA_Oxase/DH_mid-dom_sf"/>
</dbReference>
<evidence type="ECO:0000259" key="6">
    <source>
        <dbReference type="Pfam" id="PF00441"/>
    </source>
</evidence>
<keyword evidence="4 5" id="KW-0274">FAD</keyword>
<dbReference type="InterPro" id="IPR037069">
    <property type="entry name" value="AcylCoA_DH/ox_N_sf"/>
</dbReference>
<evidence type="ECO:0000313" key="10">
    <source>
        <dbReference type="Proteomes" id="UP001515100"/>
    </source>
</evidence>
<dbReference type="GO" id="GO:0050660">
    <property type="term" value="F:flavin adenine dinucleotide binding"/>
    <property type="evidence" value="ECO:0007669"/>
    <property type="project" value="InterPro"/>
</dbReference>
<protein>
    <submittedName>
        <fullName evidence="9">Acyl-CoA dehydrogenase</fullName>
    </submittedName>
</protein>
<sequence length="431" mass="45163">MGIGLAVLNRIASSPTIDKLKLRKTTERAVYEGAKGGFRVAGATTRAFKRVKGGGKPTRLARTSDSGVFDLEPTEDQQMIVGVIKEFAAEVLRPGAADAESSNDTSKEVLAQTSDFGLTLLNIPESLGGLSEDRSAVTGVLVAEALAEGDMGQAVACLAPAAVATAISLWGSDAQQQTYLPAFSGDDVPASALAVAEPRVLFDPFELQTTAVKTDAGLVINGVKSAVVRGSEAELFVVAVDVEGSGPTLVLVESSNPGVTIEADPSMGLRAAGLSRLVLTDVTVAADAVLGDGSADDYRECIRLSRLAWAGLALGTGRAVLDYVSDYVKTRSAFGEPIAHRQAVAFMVANIAIELEGMRLVTLKAASRAEQGMDFAREVALARRLTSEYGMKIGTDGVQLLGGHGFVKEHPVERWYRDLRAVGLMEGAVLV</sequence>
<evidence type="ECO:0000256" key="5">
    <source>
        <dbReference type="RuleBase" id="RU362125"/>
    </source>
</evidence>
<dbReference type="PANTHER" id="PTHR43884">
    <property type="entry name" value="ACYL-COA DEHYDROGENASE"/>
    <property type="match status" value="1"/>
</dbReference>
<dbReference type="InterPro" id="IPR006091">
    <property type="entry name" value="Acyl-CoA_Oxase/DH_mid-dom"/>
</dbReference>
<dbReference type="GO" id="GO:0003995">
    <property type="term" value="F:acyl-CoA dehydrogenase activity"/>
    <property type="evidence" value="ECO:0007669"/>
    <property type="project" value="InterPro"/>
</dbReference>
<dbReference type="Gene3D" id="1.20.140.10">
    <property type="entry name" value="Butyryl-CoA Dehydrogenase, subunit A, domain 3"/>
    <property type="match status" value="1"/>
</dbReference>
<gene>
    <name evidence="9" type="ORF">ESP62_013215</name>
</gene>
<dbReference type="InterPro" id="IPR036250">
    <property type="entry name" value="AcylCo_DH-like_C"/>
</dbReference>
<dbReference type="SUPFAM" id="SSF56645">
    <property type="entry name" value="Acyl-CoA dehydrogenase NM domain-like"/>
    <property type="match status" value="1"/>
</dbReference>
<reference evidence="9" key="1">
    <citation type="submission" date="2019-09" db="EMBL/GenBank/DDBJ databases">
        <authorList>
            <person name="Li J."/>
        </authorList>
    </citation>
    <scope>NUCLEOTIDE SEQUENCE [LARGE SCALE GENOMIC DNA]</scope>
    <source>
        <strain evidence="9">NRBC 14897</strain>
    </source>
</reference>
<dbReference type="EMBL" id="SDPP02000003">
    <property type="protein sequence ID" value="KAA1376611.1"/>
    <property type="molecule type" value="Genomic_DNA"/>
</dbReference>